<dbReference type="PANTHER" id="PTHR34220:SF7">
    <property type="entry name" value="SENSOR HISTIDINE KINASE YPDA"/>
    <property type="match status" value="1"/>
</dbReference>
<keyword evidence="2" id="KW-0812">Transmembrane</keyword>
<feature type="domain" description="Signal transduction histidine kinase internal region" evidence="3">
    <location>
        <begin position="153"/>
        <end position="231"/>
    </location>
</feature>
<dbReference type="EMBL" id="QTJU01000001">
    <property type="protein sequence ID" value="RFM30531.1"/>
    <property type="molecule type" value="Genomic_DNA"/>
</dbReference>
<organism evidence="4 5">
    <name type="scientific">Deminuibacter soli</name>
    <dbReference type="NCBI Taxonomy" id="2291815"/>
    <lineage>
        <taxon>Bacteria</taxon>
        <taxon>Pseudomonadati</taxon>
        <taxon>Bacteroidota</taxon>
        <taxon>Chitinophagia</taxon>
        <taxon>Chitinophagales</taxon>
        <taxon>Chitinophagaceae</taxon>
        <taxon>Deminuibacter</taxon>
    </lineage>
</organism>
<gene>
    <name evidence="4" type="ORF">DXN05_06140</name>
</gene>
<evidence type="ECO:0000256" key="2">
    <source>
        <dbReference type="SAM" id="Phobius"/>
    </source>
</evidence>
<feature type="coiled-coil region" evidence="1">
    <location>
        <begin position="133"/>
        <end position="160"/>
    </location>
</feature>
<evidence type="ECO:0000313" key="4">
    <source>
        <dbReference type="EMBL" id="RFM30531.1"/>
    </source>
</evidence>
<dbReference type="GO" id="GO:0000155">
    <property type="term" value="F:phosphorelay sensor kinase activity"/>
    <property type="evidence" value="ECO:0007669"/>
    <property type="project" value="InterPro"/>
</dbReference>
<dbReference type="PANTHER" id="PTHR34220">
    <property type="entry name" value="SENSOR HISTIDINE KINASE YPDA"/>
    <property type="match status" value="1"/>
</dbReference>
<dbReference type="Proteomes" id="UP000261284">
    <property type="component" value="Unassembled WGS sequence"/>
</dbReference>
<dbReference type="OrthoDB" id="9792992at2"/>
<dbReference type="AlphaFoldDB" id="A0A3E1NRH3"/>
<evidence type="ECO:0000259" key="3">
    <source>
        <dbReference type="Pfam" id="PF06580"/>
    </source>
</evidence>
<dbReference type="SUPFAM" id="SSF55874">
    <property type="entry name" value="ATPase domain of HSP90 chaperone/DNA topoisomerase II/histidine kinase"/>
    <property type="match status" value="1"/>
</dbReference>
<keyword evidence="2" id="KW-1133">Transmembrane helix</keyword>
<feature type="transmembrane region" description="Helical" evidence="2">
    <location>
        <begin position="54"/>
        <end position="80"/>
    </location>
</feature>
<keyword evidence="5" id="KW-1185">Reference proteome</keyword>
<dbReference type="InterPro" id="IPR010559">
    <property type="entry name" value="Sig_transdc_His_kin_internal"/>
</dbReference>
<proteinExistence type="predicted"/>
<dbReference type="InterPro" id="IPR036890">
    <property type="entry name" value="HATPase_C_sf"/>
</dbReference>
<evidence type="ECO:0000256" key="1">
    <source>
        <dbReference type="SAM" id="Coils"/>
    </source>
</evidence>
<sequence length="340" mass="39887">MTKWILFQSSWMVGNQHSEASYYLAFYRYLLVIVAFYTLSYITTLPLPNSRMWIVTLLTLVGFLLLYCLMMYAVCSFIYWHFAELPYYFRDNIYENITARGPWTFLLHPMTFYFHFEQLGLALLPALTIKVFRLTLQTRLKSLKLEKSNLELELNFLRSQINPHFLFNTLNSLYALIEEKDAVAASIIASLSNMMRYALYESNAPEVEAGKELDFIKGYVDIQNVRHSNRLHVELGFDPEVYYKKVPPLILVTFLENAVKHGLDKTRQKSYIKISAYMENEQFCFFILNSKPRQKVGSNPGHGGIGIKNTQRRLNILYPDRHVLNIQETEDEYSVLLKIW</sequence>
<dbReference type="RefSeq" id="WP_116846287.1">
    <property type="nucleotide sequence ID" value="NZ_QTJU01000001.1"/>
</dbReference>
<name>A0A3E1NRH3_9BACT</name>
<feature type="transmembrane region" description="Helical" evidence="2">
    <location>
        <begin position="20"/>
        <end position="42"/>
    </location>
</feature>
<reference evidence="4 5" key="1">
    <citation type="submission" date="2018-08" db="EMBL/GenBank/DDBJ databases">
        <title>Chitinophagaceae sp. K23C18032701, a novel bacterium isolated from forest soil.</title>
        <authorList>
            <person name="Wang C."/>
        </authorList>
    </citation>
    <scope>NUCLEOTIDE SEQUENCE [LARGE SCALE GENOMIC DNA]</scope>
    <source>
        <strain evidence="4 5">K23C18032701</strain>
    </source>
</reference>
<dbReference type="InterPro" id="IPR050640">
    <property type="entry name" value="Bact_2-comp_sensor_kinase"/>
</dbReference>
<evidence type="ECO:0000313" key="5">
    <source>
        <dbReference type="Proteomes" id="UP000261284"/>
    </source>
</evidence>
<comment type="caution">
    <text evidence="4">The sequence shown here is derived from an EMBL/GenBank/DDBJ whole genome shotgun (WGS) entry which is preliminary data.</text>
</comment>
<protein>
    <recommendedName>
        <fullName evidence="3">Signal transduction histidine kinase internal region domain-containing protein</fullName>
    </recommendedName>
</protein>
<keyword evidence="1" id="KW-0175">Coiled coil</keyword>
<dbReference type="Pfam" id="PF06580">
    <property type="entry name" value="His_kinase"/>
    <property type="match status" value="1"/>
</dbReference>
<dbReference type="GO" id="GO:0016020">
    <property type="term" value="C:membrane"/>
    <property type="evidence" value="ECO:0007669"/>
    <property type="project" value="InterPro"/>
</dbReference>
<keyword evidence="2" id="KW-0472">Membrane</keyword>
<accession>A0A3E1NRH3</accession>